<sequence length="594" mass="65054">MGELVDKKISVSIDGQRLFSFKSLKLHQPINEHHRFELLIDLETGGNRYVHNLKDSAEWLGKKISIHMKKPFLGVVTNVSLHRKNSDYGYILVSGYSTTYLLETGRNCHSWNDRSLGDIVNELCSNAGVRAQVNPEHTASLGYICQYNESDFMFIRRLACQYNEWLYYNGTELVFGRPKRPAPVSLEFGTSLSSLDIGVQTLARPAKVFSYLSMNDQRIAEDTPNKPAGQDMLGYKAFQASMEMFKKPAYQYAQSRVRYMQEMEMYVRKKQEAETAESHYVIGTSENTELTVGCAVKLTSSFLERRRSITSESLGEFIIIEISHTVGEASYYVNKFKAIPAVTHTLPAPDIAMPMAETQMARIVNNTDPRGKGRVQVQMNWQTEGMHTDWIRVMTPDGGSSDDVKSNRGFVFIPEVGDQVLVGFRYNDPNRPYVMGSLFNGTTGGGGGQGNKCKSITTRSGSTLMLDDALGSVHLSDPGNSKLDMDGSGNATIDSAETIKLVCGEASLELRKDGTILINGKQIEVGATDSVDIGVGSDGDASSGIGMTKEELQATSQKMVINGSSSLNVGSSDGTTTLAAKGDVTVGGSKVSLN</sequence>
<keyword evidence="3" id="KW-1185">Reference proteome</keyword>
<reference evidence="2 3" key="1">
    <citation type="submission" date="2013-08" db="EMBL/GenBank/DDBJ databases">
        <authorList>
            <person name="Durkin A.S."/>
            <person name="Haft D.R."/>
            <person name="McCorrison J."/>
            <person name="Torralba M."/>
            <person name="Gillis M."/>
            <person name="Haft D.H."/>
            <person name="Methe B."/>
            <person name="Sutton G."/>
            <person name="Nelson K.E."/>
        </authorList>
    </citation>
    <scope>NUCLEOTIDE SEQUENCE [LARGE SCALE GENOMIC DNA]</scope>
    <source>
        <strain evidence="2 3">F0068</strain>
    </source>
</reference>
<dbReference type="PATRIC" id="fig|1081904.3.peg.455"/>
<dbReference type="InterPro" id="IPR006531">
    <property type="entry name" value="Gp5/Vgr_OB"/>
</dbReference>
<dbReference type="Pfam" id="PF05954">
    <property type="entry name" value="Phage_GPD"/>
    <property type="match status" value="1"/>
</dbReference>
<dbReference type="RefSeq" id="WP_021583156.1">
    <property type="nucleotide sequence ID" value="NZ_AWET01000008.1"/>
</dbReference>
<protein>
    <submittedName>
        <fullName evidence="2">Phage-like baseplate assembly protein</fullName>
    </submittedName>
</protein>
<proteinExistence type="predicted"/>
<dbReference type="Proteomes" id="UP000016600">
    <property type="component" value="Unassembled WGS sequence"/>
</dbReference>
<dbReference type="InterPro" id="IPR037026">
    <property type="entry name" value="Vgr_OB-fold_dom_sf"/>
</dbReference>
<dbReference type="Gene3D" id="3.55.50.10">
    <property type="entry name" value="Baseplate protein-like domains"/>
    <property type="match status" value="1"/>
</dbReference>
<feature type="domain" description="Gp5/Type VI secretion system Vgr protein OB-fold" evidence="1">
    <location>
        <begin position="361"/>
        <end position="439"/>
    </location>
</feature>
<accession>U2LGC7</accession>
<dbReference type="EMBL" id="AWET01000008">
    <property type="protein sequence ID" value="ERK03518.1"/>
    <property type="molecule type" value="Genomic_DNA"/>
</dbReference>
<dbReference type="Gene3D" id="2.40.50.230">
    <property type="entry name" value="Gp5 N-terminal domain"/>
    <property type="match status" value="1"/>
</dbReference>
<name>U2LGC7_9BACT</name>
<organism evidence="2 3">
    <name type="scientific">Hoylesella pleuritidis F0068</name>
    <dbReference type="NCBI Taxonomy" id="1081904"/>
    <lineage>
        <taxon>Bacteria</taxon>
        <taxon>Pseudomonadati</taxon>
        <taxon>Bacteroidota</taxon>
        <taxon>Bacteroidia</taxon>
        <taxon>Bacteroidales</taxon>
        <taxon>Prevotellaceae</taxon>
        <taxon>Hoylesella</taxon>
    </lineage>
</organism>
<dbReference type="Pfam" id="PF04717">
    <property type="entry name" value="Phage_base_V"/>
    <property type="match status" value="1"/>
</dbReference>
<dbReference type="SUPFAM" id="SSF69349">
    <property type="entry name" value="Phage fibre proteins"/>
    <property type="match status" value="1"/>
</dbReference>
<evidence type="ECO:0000259" key="1">
    <source>
        <dbReference type="Pfam" id="PF04717"/>
    </source>
</evidence>
<dbReference type="SUPFAM" id="SSF69255">
    <property type="entry name" value="gp5 N-terminal domain-like"/>
    <property type="match status" value="1"/>
</dbReference>
<evidence type="ECO:0000313" key="3">
    <source>
        <dbReference type="Proteomes" id="UP000016600"/>
    </source>
</evidence>
<comment type="caution">
    <text evidence="2">The sequence shown here is derived from an EMBL/GenBank/DDBJ whole genome shotgun (WGS) entry which is preliminary data.</text>
</comment>
<dbReference type="AlphaFoldDB" id="U2LGC7"/>
<dbReference type="SUPFAM" id="SSF69279">
    <property type="entry name" value="Phage tail proteins"/>
    <property type="match status" value="2"/>
</dbReference>
<gene>
    <name evidence="2" type="ORF">HMPREF1218_0034</name>
</gene>
<evidence type="ECO:0000313" key="2">
    <source>
        <dbReference type="EMBL" id="ERK03518.1"/>
    </source>
</evidence>